<dbReference type="GO" id="GO:0006633">
    <property type="term" value="P:fatty acid biosynthetic process"/>
    <property type="evidence" value="ECO:0007669"/>
    <property type="project" value="InterPro"/>
</dbReference>
<dbReference type="InterPro" id="IPR001227">
    <property type="entry name" value="Ac_transferase_dom_sf"/>
</dbReference>
<dbReference type="GO" id="GO:0004315">
    <property type="term" value="F:3-oxoacyl-[acyl-carrier-protein] synthase activity"/>
    <property type="evidence" value="ECO:0007669"/>
    <property type="project" value="InterPro"/>
</dbReference>
<dbReference type="FunFam" id="3.40.50.720:FF:000209">
    <property type="entry name" value="Polyketide synthase Pks12"/>
    <property type="match status" value="1"/>
</dbReference>
<evidence type="ECO:0008006" key="16">
    <source>
        <dbReference type="Google" id="ProtNLM"/>
    </source>
</evidence>
<dbReference type="InterPro" id="IPR016036">
    <property type="entry name" value="Malonyl_transacylase_ACP-bd"/>
</dbReference>
<feature type="domain" description="PKS/mFAS DH" evidence="13">
    <location>
        <begin position="953"/>
        <end position="1236"/>
    </location>
</feature>
<dbReference type="SMART" id="SM00822">
    <property type="entry name" value="PKS_KR"/>
    <property type="match status" value="1"/>
</dbReference>
<dbReference type="Gene3D" id="3.40.47.10">
    <property type="match status" value="1"/>
</dbReference>
<dbReference type="InterPro" id="IPR018201">
    <property type="entry name" value="Ketoacyl_synth_AS"/>
</dbReference>
<dbReference type="InterPro" id="IPR020806">
    <property type="entry name" value="PKS_PP-bd"/>
</dbReference>
<keyword evidence="4" id="KW-0808">Transferase</keyword>
<dbReference type="InterPro" id="IPR014043">
    <property type="entry name" value="Acyl_transferase_dom"/>
</dbReference>
<dbReference type="InterPro" id="IPR013217">
    <property type="entry name" value="Methyltransf_12"/>
</dbReference>
<proteinExistence type="predicted"/>
<dbReference type="Gene3D" id="3.30.70.250">
    <property type="entry name" value="Malonyl-CoA ACP transacylase, ACP-binding"/>
    <property type="match status" value="1"/>
</dbReference>
<evidence type="ECO:0000256" key="1">
    <source>
        <dbReference type="ARBA" id="ARBA00022450"/>
    </source>
</evidence>
<dbReference type="SMART" id="SM00823">
    <property type="entry name" value="PKS_PP"/>
    <property type="match status" value="1"/>
</dbReference>
<evidence type="ECO:0000256" key="2">
    <source>
        <dbReference type="ARBA" id="ARBA00022553"/>
    </source>
</evidence>
<dbReference type="GO" id="GO:0004312">
    <property type="term" value="F:fatty acid synthase activity"/>
    <property type="evidence" value="ECO:0007669"/>
    <property type="project" value="TreeGrafter"/>
</dbReference>
<evidence type="ECO:0000256" key="3">
    <source>
        <dbReference type="ARBA" id="ARBA00022603"/>
    </source>
</evidence>
<dbReference type="InterPro" id="IPR013968">
    <property type="entry name" value="PKS_KR"/>
</dbReference>
<dbReference type="Gene3D" id="1.10.1200.10">
    <property type="entry name" value="ACP-like"/>
    <property type="match status" value="1"/>
</dbReference>
<dbReference type="CDD" id="cd00833">
    <property type="entry name" value="PKS"/>
    <property type="match status" value="1"/>
</dbReference>
<dbReference type="GO" id="GO:1901336">
    <property type="term" value="P:lactone biosynthetic process"/>
    <property type="evidence" value="ECO:0007669"/>
    <property type="project" value="UniProtKB-ARBA"/>
</dbReference>
<dbReference type="CDD" id="cd02440">
    <property type="entry name" value="AdoMet_MTases"/>
    <property type="match status" value="1"/>
</dbReference>
<comment type="caution">
    <text evidence="14">The sequence shown here is derived from an EMBL/GenBank/DDBJ whole genome shotgun (WGS) entry which is preliminary data.</text>
</comment>
<dbReference type="InterPro" id="IPR049551">
    <property type="entry name" value="PKS_DH_C"/>
</dbReference>
<dbReference type="InterPro" id="IPR013154">
    <property type="entry name" value="ADH-like_N"/>
</dbReference>
<dbReference type="InterPro" id="IPR020807">
    <property type="entry name" value="PKS_DH"/>
</dbReference>
<dbReference type="SUPFAM" id="SSF53335">
    <property type="entry name" value="S-adenosyl-L-methionine-dependent methyltransferases"/>
    <property type="match status" value="1"/>
</dbReference>
<evidence type="ECO:0000259" key="11">
    <source>
        <dbReference type="PROSITE" id="PS50075"/>
    </source>
</evidence>
<dbReference type="Pfam" id="PF00698">
    <property type="entry name" value="Acyl_transf_1"/>
    <property type="match status" value="1"/>
</dbReference>
<dbReference type="PROSITE" id="PS52004">
    <property type="entry name" value="KS3_2"/>
    <property type="match status" value="1"/>
</dbReference>
<dbReference type="Pfam" id="PF14765">
    <property type="entry name" value="PS-DH"/>
    <property type="match status" value="1"/>
</dbReference>
<dbReference type="PROSITE" id="PS00606">
    <property type="entry name" value="KS3_1"/>
    <property type="match status" value="1"/>
</dbReference>
<sequence>MTMNGSNGINGSHDTNGTDTIKGANGLSGANGLNGTNGNHSSNGDQEHGLNGYSNGTASASGTTDTPPEIPIAICGMGLRLPGGIRNDRDLYSFLVNKQDARGPTPKHRFNIDSYYNPHNKPGTVITKYGYYLEDVDFANFDVSMFNMTQAEVTRLDPNQRLLLEVTREAFENAGEGDFRGKDIGTFVGVFTEDWQDLQNKDIGDFAPYQVIGKMDFVLGNRIAYEYDLRGPSMTIKTACSAAALGLHEALQSIRQGECSAAIVGGANLIMAPGLSIGMTAQETLSPEGSSKTFDASADGYARGEAVTALYVKRLDHAVRDGNPIRAVIRASATNADGRTSGLAMPSPDAHEALIRHTYKMAGLDFSETAMVECHGTGTAVGDPLEVAAIANCFGKDGTYIGAPNLGHGEGASAITSIAKAVLALENKTIIPNIKFVTPNPAIPWEAAKLKVPTEALSWPTNRRERMSVNSFGIGGSNVHFILESASSFGLGNHKAIPRGLPSPTRRKKNLLVFSASDPVSLEKVAEDHEKYLQSHGEDVLEDMSYTLLSRREHLKLRSFSVTDGSSPFKTSPPAKPATGTGKLGFVFTGQGAQWVHMGRELLRDYPSFRECMDAMDRDLQSLKHAPSWRMRDILEECDDPKLIHDPEYSLPICTALQVAVVDLLATWGIRPSAVVGHSGGETAAAYAAGAMTAREAVIVGFYRGYVLSRSKRPGRMAAIGLGQDQASKYLVPGVQVACENSNSSVTLSGDIAPLEHVMAAIKKDFPDVLNRKLQVSMAYHSYHMLDVGDAYNALLTQHLAPTDASIPFYSSVSLDVLREGASFGPKYWQDNLECPVRFGPAVENLLSQSPEISTHVEIGPHSALAGPLRQTYKAAGASIQYVSALIRGENDVDSILNCVGQLHCSGANVHCPTGTEYSVLTDLPTYPWHYEKPYWSETRVMTNWRFMKHPAHDLLGLRTLESSDKQPTWRNRLRVIDVPWLRDHCVGNDIVFPAAGYITMAGEAVIQCTGSSDYTIRDLNLSTALVVNPDSPTEIMTTLRRKRLTTTLESDWYEFSISSYGESSTWNQHCWGLVGAGRASQPPGHEVIQYSKPVSSKRWYTTMSRVGLNYGPRFTGLRNITASASERLAAVNVTDTQDEKESPYLIHPATLDIILQAWTIASTKGEYRTLSKLFLPTFVEEIYVSSAASKTLYVHTTATGAAGTAHGASYGVVDGDVVFFLKGFKGTPLEDVGIDKPPEMTALHLQWKPDVEFLEASALMSPKFEITPQLVMLERLYILCATEAKAVLADASASQPHFEKFRSWISEQHERWVQPGYPLVENSADLVNLDKESRDKMIGEIMEESKSTSGWPMAEAIWRSYAKALDVFEGRMDFLDLMLQEGLLPQIYNWMNELWEVGPFFRLLGHTQPQLRILEIGAGTGGLTSKILEALVADSGFGERLYLQYTYTDVSSGFFVQSKERFKDFENIEYRVLDISKDPLEQGFDEGAYDLIVASNVIHATPFLAESLKNCRTLLCQNGRLFLQELSPIVRCMGFIMGQFSGWWLGEEDGRFGGPFVSPEEWDAKLREAGFAGIESVAFDNERPYHMNASIIARPQSSVRYPERMTMLVPHQPLGPLSSATQKLLEGAGYATDVRVFGEELPANQDVISFMDVDAPEPILKNVTSDSLERFLRVVDASTQSLLLWLTPPAQIDCREPHAAQVLGAARTIRQELAMDFATMELDETDEGGANAIVKVLRKIQRARKEEDGVLDPDLEYAWSNGAIQLPRFHWFPISGSLAQTATNPDAKSLVAGQRGMLQSLQWTATKFHELGPHEVQVRMKVVGMNFTDVVIALGIINSSEILGEGFNTLGLEGTGYVTKAGAAVDHVGVGDRVLVIGTNSAGFATEIQRPAEFCCRIPDELSDQDAATMPAVYITVLLCFLEKANLRRGQSVLIHSAAGGVGIAAIHIARWIGAEIYVTVGSDEKAEYIMREFGIPRERIFNSRSTEFLDGVLQATNGVGVDAVLNSVSGDLLHASWKCVAVNGCMLEIGKRDMIGKGQLAMDLFEENRTFFGIDLSRLTVIDKPTVARLLAQTVDLYKQGHAKPIRPVNLFEAEHVEDAFRYMQKGVHMGKIVVRFPDDDSLPLAPSVPKPSFHQDKSYLLVGGLGGLGKSVASWMVSSGARHLIFLSRSAGNKEEDQAFFKQLGETGCEIQHYAGDVADRDLVQAVVQKATKPIAGAMQIAMVLRDIGIMDMDAATWTAATSPKVAGTWNLHECLPRDLDFFVLFGSHAGTLGYYGQSNYSSANTFLDAFVQYRHSQGLAASVMDIGAVDDVGFVARTQSVLDTLSNTSGRMLTEQDFLDCLQLAIARSSMDRAASSSSSLIDGYWNPSQITQVLECSLPITDPNNNIIWKRDPRMAIYRNIEKAAVEHDGEGSDGLRPFLTSLMQDHKKLDEKETTDFLGQQIATRVATFLMRGDDGVGLTQTLADVGVDSLVAIEVRNWWKQTFGIEVSVLELMNGGSIENLGGLVASRLKEKYAAKT</sequence>
<feature type="compositionally biased region" description="Low complexity" evidence="10">
    <location>
        <begin position="23"/>
        <end position="39"/>
    </location>
</feature>
<evidence type="ECO:0000256" key="10">
    <source>
        <dbReference type="SAM" id="MobiDB-lite"/>
    </source>
</evidence>
<dbReference type="Pfam" id="PF02801">
    <property type="entry name" value="Ketoacyl-synt_C"/>
    <property type="match status" value="1"/>
</dbReference>
<dbReference type="EMBL" id="JAQQWP010000001">
    <property type="protein sequence ID" value="KAK8133290.1"/>
    <property type="molecule type" value="Genomic_DNA"/>
</dbReference>
<organism evidence="14 15">
    <name type="scientific">Apiospora kogelbergensis</name>
    <dbReference type="NCBI Taxonomy" id="1337665"/>
    <lineage>
        <taxon>Eukaryota</taxon>
        <taxon>Fungi</taxon>
        <taxon>Dikarya</taxon>
        <taxon>Ascomycota</taxon>
        <taxon>Pezizomycotina</taxon>
        <taxon>Sordariomycetes</taxon>
        <taxon>Xylariomycetidae</taxon>
        <taxon>Amphisphaeriales</taxon>
        <taxon>Apiosporaceae</taxon>
        <taxon>Apiospora</taxon>
    </lineage>
</organism>
<dbReference type="Pfam" id="PF21089">
    <property type="entry name" value="PKS_DH_N"/>
    <property type="match status" value="1"/>
</dbReference>
<evidence type="ECO:0000256" key="5">
    <source>
        <dbReference type="ARBA" id="ARBA00022857"/>
    </source>
</evidence>
<dbReference type="SUPFAM" id="SSF52151">
    <property type="entry name" value="FabD/lysophospholipase-like"/>
    <property type="match status" value="1"/>
</dbReference>
<feature type="region of interest" description="C-terminal hotdog fold" evidence="9">
    <location>
        <begin position="1092"/>
        <end position="1236"/>
    </location>
</feature>
<dbReference type="InterPro" id="IPR016035">
    <property type="entry name" value="Acyl_Trfase/lysoPLipase"/>
</dbReference>
<evidence type="ECO:0000256" key="9">
    <source>
        <dbReference type="PROSITE-ProRule" id="PRU01363"/>
    </source>
</evidence>
<dbReference type="Pfam" id="PF08240">
    <property type="entry name" value="ADH_N"/>
    <property type="match status" value="1"/>
</dbReference>
<dbReference type="Gene3D" id="3.40.50.720">
    <property type="entry name" value="NAD(P)-binding Rossmann-like Domain"/>
    <property type="match status" value="1"/>
</dbReference>
<keyword evidence="5" id="KW-0521">NADP</keyword>
<evidence type="ECO:0000256" key="8">
    <source>
        <dbReference type="ARBA" id="ARBA00023315"/>
    </source>
</evidence>
<dbReference type="InterPro" id="IPR049900">
    <property type="entry name" value="PKS_mFAS_DH"/>
</dbReference>
<keyword evidence="3" id="KW-0489">Methyltransferase</keyword>
<reference evidence="14 15" key="1">
    <citation type="submission" date="2023-01" db="EMBL/GenBank/DDBJ databases">
        <title>Analysis of 21 Apiospora genomes using comparative genomics revels a genus with tremendous synthesis potential of carbohydrate active enzymes and secondary metabolites.</title>
        <authorList>
            <person name="Sorensen T."/>
        </authorList>
    </citation>
    <scope>NUCLEOTIDE SEQUENCE [LARGE SCALE GENOMIC DNA]</scope>
    <source>
        <strain evidence="14 15">CBS 117206</strain>
    </source>
</reference>
<dbReference type="SMART" id="SM00827">
    <property type="entry name" value="PKS_AT"/>
    <property type="match status" value="1"/>
</dbReference>
<dbReference type="CDD" id="cd05195">
    <property type="entry name" value="enoyl_red"/>
    <property type="match status" value="1"/>
</dbReference>
<feature type="domain" description="Carrier" evidence="11">
    <location>
        <begin position="2439"/>
        <end position="2516"/>
    </location>
</feature>
<feature type="region of interest" description="N-terminal hotdog fold" evidence="9">
    <location>
        <begin position="953"/>
        <end position="1082"/>
    </location>
</feature>
<dbReference type="Gene3D" id="3.90.180.10">
    <property type="entry name" value="Medium-chain alcohol dehydrogenases, catalytic domain"/>
    <property type="match status" value="1"/>
</dbReference>
<dbReference type="Pfam" id="PF08659">
    <property type="entry name" value="KR"/>
    <property type="match status" value="1"/>
</dbReference>
<dbReference type="SUPFAM" id="SSF55048">
    <property type="entry name" value="Probable ACP-binding domain of malonyl-CoA ACP transacylase"/>
    <property type="match status" value="1"/>
</dbReference>
<dbReference type="GO" id="GO:0008168">
    <property type="term" value="F:methyltransferase activity"/>
    <property type="evidence" value="ECO:0007669"/>
    <property type="project" value="UniProtKB-KW"/>
</dbReference>
<dbReference type="Gene3D" id="3.40.366.10">
    <property type="entry name" value="Malonyl-Coenzyme A Acyl Carrier Protein, domain 2"/>
    <property type="match status" value="1"/>
</dbReference>
<evidence type="ECO:0000256" key="7">
    <source>
        <dbReference type="ARBA" id="ARBA00023268"/>
    </source>
</evidence>
<dbReference type="SUPFAM" id="SSF53901">
    <property type="entry name" value="Thiolase-like"/>
    <property type="match status" value="1"/>
</dbReference>
<dbReference type="InterPro" id="IPR036291">
    <property type="entry name" value="NAD(P)-bd_dom_sf"/>
</dbReference>
<keyword evidence="6" id="KW-0560">Oxidoreductase</keyword>
<evidence type="ECO:0000313" key="15">
    <source>
        <dbReference type="Proteomes" id="UP001392437"/>
    </source>
</evidence>
<dbReference type="GO" id="GO:0032259">
    <property type="term" value="P:methylation"/>
    <property type="evidence" value="ECO:0007669"/>
    <property type="project" value="UniProtKB-KW"/>
</dbReference>
<dbReference type="InterPro" id="IPR020843">
    <property type="entry name" value="ER"/>
</dbReference>
<dbReference type="SUPFAM" id="SSF51735">
    <property type="entry name" value="NAD(P)-binding Rossmann-fold domains"/>
    <property type="match status" value="2"/>
</dbReference>
<dbReference type="InterPro" id="IPR011032">
    <property type="entry name" value="GroES-like_sf"/>
</dbReference>
<keyword evidence="2" id="KW-0597">Phosphoprotein</keyword>
<dbReference type="SMART" id="SM00825">
    <property type="entry name" value="PKS_KS"/>
    <property type="match status" value="1"/>
</dbReference>
<keyword evidence="8" id="KW-0012">Acyltransferase</keyword>
<evidence type="ECO:0000256" key="4">
    <source>
        <dbReference type="ARBA" id="ARBA00022679"/>
    </source>
</evidence>
<dbReference type="SMART" id="SM00826">
    <property type="entry name" value="PKS_DH"/>
    <property type="match status" value="1"/>
</dbReference>
<feature type="domain" description="Ketosynthase family 3 (KS3)" evidence="12">
    <location>
        <begin position="69"/>
        <end position="485"/>
    </location>
</feature>
<keyword evidence="7" id="KW-0511">Multifunctional enzyme</keyword>
<dbReference type="InterPro" id="IPR049552">
    <property type="entry name" value="PKS_DH_N"/>
</dbReference>
<feature type="compositionally biased region" description="Polar residues" evidence="10">
    <location>
        <begin position="52"/>
        <end position="65"/>
    </location>
</feature>
<dbReference type="InterPro" id="IPR036736">
    <property type="entry name" value="ACP-like_sf"/>
</dbReference>
<evidence type="ECO:0000313" key="14">
    <source>
        <dbReference type="EMBL" id="KAK8133290.1"/>
    </source>
</evidence>
<dbReference type="InterPro" id="IPR014031">
    <property type="entry name" value="Ketoacyl_synth_C"/>
</dbReference>
<dbReference type="GO" id="GO:0044550">
    <property type="term" value="P:secondary metabolite biosynthetic process"/>
    <property type="evidence" value="ECO:0007669"/>
    <property type="project" value="TreeGrafter"/>
</dbReference>
<keyword evidence="1" id="KW-0596">Phosphopantetheine</keyword>
<dbReference type="GO" id="GO:0016491">
    <property type="term" value="F:oxidoreductase activity"/>
    <property type="evidence" value="ECO:0007669"/>
    <property type="project" value="UniProtKB-KW"/>
</dbReference>
<evidence type="ECO:0000259" key="12">
    <source>
        <dbReference type="PROSITE" id="PS52004"/>
    </source>
</evidence>
<evidence type="ECO:0000256" key="6">
    <source>
        <dbReference type="ARBA" id="ARBA00023002"/>
    </source>
</evidence>
<dbReference type="InterPro" id="IPR014030">
    <property type="entry name" value="Ketoacyl_synth_N"/>
</dbReference>
<dbReference type="InterPro" id="IPR029063">
    <property type="entry name" value="SAM-dependent_MTases_sf"/>
</dbReference>
<dbReference type="Pfam" id="PF13602">
    <property type="entry name" value="ADH_zinc_N_2"/>
    <property type="match status" value="1"/>
</dbReference>
<dbReference type="PROSITE" id="PS52019">
    <property type="entry name" value="PKS_MFAS_DH"/>
    <property type="match status" value="1"/>
</dbReference>
<feature type="active site" description="Proton donor; for dehydratase activity" evidence="9">
    <location>
        <position position="1153"/>
    </location>
</feature>
<feature type="region of interest" description="Disordered" evidence="10">
    <location>
        <begin position="1"/>
        <end position="65"/>
    </location>
</feature>
<dbReference type="SUPFAM" id="SSF50129">
    <property type="entry name" value="GroES-like"/>
    <property type="match status" value="1"/>
</dbReference>
<dbReference type="InterPro" id="IPR020841">
    <property type="entry name" value="PKS_Beta-ketoAc_synthase_dom"/>
</dbReference>
<dbReference type="PANTHER" id="PTHR43775">
    <property type="entry name" value="FATTY ACID SYNTHASE"/>
    <property type="match status" value="1"/>
</dbReference>
<dbReference type="SMART" id="SM00829">
    <property type="entry name" value="PKS_ER"/>
    <property type="match status" value="1"/>
</dbReference>
<dbReference type="PROSITE" id="PS50075">
    <property type="entry name" value="CARRIER"/>
    <property type="match status" value="1"/>
</dbReference>
<name>A0AAW0RED9_9PEZI</name>
<gene>
    <name evidence="14" type="ORF">PG999_001463</name>
</gene>
<keyword evidence="15" id="KW-1185">Reference proteome</keyword>
<dbReference type="GO" id="GO:0031177">
    <property type="term" value="F:phosphopantetheine binding"/>
    <property type="evidence" value="ECO:0007669"/>
    <property type="project" value="InterPro"/>
</dbReference>
<protein>
    <recommendedName>
        <fullName evidence="16">Polyketide synthase</fullName>
    </recommendedName>
</protein>
<dbReference type="Pfam" id="PF00550">
    <property type="entry name" value="PP-binding"/>
    <property type="match status" value="1"/>
</dbReference>
<dbReference type="Gene3D" id="3.10.129.110">
    <property type="entry name" value="Polyketide synthase dehydratase"/>
    <property type="match status" value="1"/>
</dbReference>
<feature type="active site" description="Proton acceptor; for dehydratase activity" evidence="9">
    <location>
        <position position="985"/>
    </location>
</feature>
<accession>A0AAW0RED9</accession>
<dbReference type="Gene3D" id="3.40.50.150">
    <property type="entry name" value="Vaccinia Virus protein VP39"/>
    <property type="match status" value="1"/>
</dbReference>
<dbReference type="InterPro" id="IPR009081">
    <property type="entry name" value="PP-bd_ACP"/>
</dbReference>
<evidence type="ECO:0000259" key="13">
    <source>
        <dbReference type="PROSITE" id="PS52019"/>
    </source>
</evidence>
<dbReference type="Pfam" id="PF00109">
    <property type="entry name" value="ketoacyl-synt"/>
    <property type="match status" value="1"/>
</dbReference>
<dbReference type="PANTHER" id="PTHR43775:SF49">
    <property type="entry name" value="SYNTHASE, PUTATIVE (JCVI)-RELATED"/>
    <property type="match status" value="1"/>
</dbReference>
<dbReference type="Pfam" id="PF08242">
    <property type="entry name" value="Methyltransf_12"/>
    <property type="match status" value="1"/>
</dbReference>
<dbReference type="InterPro" id="IPR057326">
    <property type="entry name" value="KR_dom"/>
</dbReference>
<dbReference type="InterPro" id="IPR032821">
    <property type="entry name" value="PKS_assoc"/>
</dbReference>
<dbReference type="SUPFAM" id="SSF47336">
    <property type="entry name" value="ACP-like"/>
    <property type="match status" value="1"/>
</dbReference>
<dbReference type="InterPro" id="IPR050091">
    <property type="entry name" value="PKS_NRPS_Biosynth_Enz"/>
</dbReference>
<dbReference type="InterPro" id="IPR042104">
    <property type="entry name" value="PKS_dehydratase_sf"/>
</dbReference>
<dbReference type="Pfam" id="PF16197">
    <property type="entry name" value="KAsynt_C_assoc"/>
    <property type="match status" value="1"/>
</dbReference>
<dbReference type="InterPro" id="IPR016039">
    <property type="entry name" value="Thiolase-like"/>
</dbReference>
<feature type="compositionally biased region" description="Polar residues" evidence="10">
    <location>
        <begin position="1"/>
        <end position="19"/>
    </location>
</feature>
<dbReference type="Proteomes" id="UP001392437">
    <property type="component" value="Unassembled WGS sequence"/>
</dbReference>